<protein>
    <recommendedName>
        <fullName evidence="1">DUF5672 domain-containing protein</fullName>
    </recommendedName>
</protein>
<sequence length="819" mass="95638">MKCVIHVTTSNERCLTLFTYLNTIINNSCIEKIHCYTDDINLTQLAVNLVDEPYQSLIDLNKSDPSGFTDFNTTLTKYATDTDIWILIIKDNIVYPESLIETYEQIIDTNSIKYAYGLFGYMFDNSVIDNMPELIHVLDERFSCCYHRSYFTEKWQEYITKLSLFMNFETESDIIMSNWFAINKIQRFQIDVPWCSSNTIKSLNSNLPVISNDLFINSVSMLQKHKIFSIVDIKPLKNTIDINLSLKHYNMNRPITKYEHIALLLESRYDPSYELMMRQTLRFLPNNFRIVLMVTPDVLQKWHQLTMKLTGGKLHPGIIVFPLKSKLTSVQDYNNIMLDINFWKQFVPQYKKVLIFQTDTMMFKYGLEQYMKYDYIGAPWPLDYGLAKGVGNGGFSLRSIQAMIKCLEKKDKIKIPLYTNSEKNLETFNGVHPEDVFYCFGMDQLKYNVAPPNMASYFANESSMYNLYTLGSHQLSKFNPTLYDKCLNDSIIPYNHVLHCGVGTHRYGWINVKENLDVIFNNPNGIQFRSYGDVNVNSYLTKEWVGVFHLVPINTKKYHDEHNLNNYKNNQFFLHNITLCKGVFTLSNYVTKIWKKTFQTLGLDIPVDTVYHPIEFDGGEFNSDLIDTMKTVVFIGSQIRRPSTIFRLNLPTYRKVWLPGMKSESAYKRLEDECEEFSIKLTEEQKKSVEVLYLSNEEYDALVNNSFIIVHQINASANNAVIEAIARNIPIFCNRLEATEEYLGKDYPLFFEDIEHLEQLLQDKATIRKAYDYLKSRQDLKDRLKMDTFVSGILNSHITKRLLTQKIPHFVETFNELVL</sequence>
<accession>A0A6C0AQJ7</accession>
<dbReference type="EMBL" id="MN740758">
    <property type="protein sequence ID" value="QHS81595.1"/>
    <property type="molecule type" value="Genomic_DNA"/>
</dbReference>
<proteinExistence type="predicted"/>
<feature type="domain" description="DUF5672" evidence="1">
    <location>
        <begin position="321"/>
        <end position="475"/>
    </location>
</feature>
<dbReference type="InterPro" id="IPR043729">
    <property type="entry name" value="DUF5672"/>
</dbReference>
<evidence type="ECO:0000313" key="2">
    <source>
        <dbReference type="EMBL" id="QHS81595.1"/>
    </source>
</evidence>
<dbReference type="AlphaFoldDB" id="A0A6C0AQJ7"/>
<name>A0A6C0AQJ7_9ZZZZ</name>
<evidence type="ECO:0000259" key="1">
    <source>
        <dbReference type="Pfam" id="PF18922"/>
    </source>
</evidence>
<reference evidence="2" key="1">
    <citation type="journal article" date="2020" name="Nature">
        <title>Giant virus diversity and host interactions through global metagenomics.</title>
        <authorList>
            <person name="Schulz F."/>
            <person name="Roux S."/>
            <person name="Paez-Espino D."/>
            <person name="Jungbluth S."/>
            <person name="Walsh D.A."/>
            <person name="Denef V.J."/>
            <person name="McMahon K.D."/>
            <person name="Konstantinidis K.T."/>
            <person name="Eloe-Fadrosh E.A."/>
            <person name="Kyrpides N.C."/>
            <person name="Woyke T."/>
        </authorList>
    </citation>
    <scope>NUCLEOTIDE SEQUENCE</scope>
    <source>
        <strain evidence="2">GVMAG-S-1101164-72</strain>
    </source>
</reference>
<organism evidence="2">
    <name type="scientific">viral metagenome</name>
    <dbReference type="NCBI Taxonomy" id="1070528"/>
    <lineage>
        <taxon>unclassified sequences</taxon>
        <taxon>metagenomes</taxon>
        <taxon>organismal metagenomes</taxon>
    </lineage>
</organism>
<dbReference type="Pfam" id="PF18922">
    <property type="entry name" value="DUF5672"/>
    <property type="match status" value="1"/>
</dbReference>